<dbReference type="PANTHER" id="PTHR42866">
    <property type="entry name" value="3-DEOXY-MANNO-OCTULOSONATE CYTIDYLYLTRANSFERASE"/>
    <property type="match status" value="1"/>
</dbReference>
<dbReference type="CDD" id="cd02518">
    <property type="entry name" value="GT2_SpsF"/>
    <property type="match status" value="1"/>
</dbReference>
<dbReference type="SUPFAM" id="SSF53448">
    <property type="entry name" value="Nucleotide-diphospho-sugar transferases"/>
    <property type="match status" value="1"/>
</dbReference>
<dbReference type="RefSeq" id="WP_168807859.1">
    <property type="nucleotide sequence ID" value="NZ_CP051204.2"/>
</dbReference>
<protein>
    <submittedName>
        <fullName evidence="1">Glycosyltransferase family protein</fullName>
    </submittedName>
</protein>
<dbReference type="GO" id="GO:0005829">
    <property type="term" value="C:cytosol"/>
    <property type="evidence" value="ECO:0007669"/>
    <property type="project" value="TreeGrafter"/>
</dbReference>
<sequence>MKIIAVTQARVGSTRLPGKVLKSINDISLLQIHLERIALAQKPDKIIVATTNEAGVEAICEVAAALGIDSYRGNTTDVLDRFYNAVKEERPDYVIRLTSDCPLIDPEIIDKVVSAAVTKRLDYASNTMATTFPDGMDVEVFTFHALEKAWTEAKLKSDREHVTPYIWRNSTFKGGGIFLSDNVTHETDYGNIRLTVDEPADLELVTQLIMQLGSKAGWKEYVAYLLLHPDLLNLNSNIIHNEGYIKSLLNDN</sequence>
<accession>A0AAE7D970</accession>
<dbReference type="InterPro" id="IPR003329">
    <property type="entry name" value="Cytidylyl_trans"/>
</dbReference>
<dbReference type="AlphaFoldDB" id="A0AAE7D970"/>
<keyword evidence="4" id="KW-1185">Reference proteome</keyword>
<dbReference type="InterPro" id="IPR029044">
    <property type="entry name" value="Nucleotide-diphossugar_trans"/>
</dbReference>
<proteinExistence type="predicted"/>
<gene>
    <name evidence="2" type="ORF">HF324_23465</name>
    <name evidence="1" type="ORF">HF329_23615</name>
</gene>
<organism evidence="1 3">
    <name type="scientific">Chitinophaga oryzae</name>
    <dbReference type="NCBI Taxonomy" id="2725414"/>
    <lineage>
        <taxon>Bacteria</taxon>
        <taxon>Pseudomonadati</taxon>
        <taxon>Bacteroidota</taxon>
        <taxon>Chitinophagia</taxon>
        <taxon>Chitinophagales</taxon>
        <taxon>Chitinophagaceae</taxon>
        <taxon>Chitinophaga</taxon>
    </lineage>
</organism>
<dbReference type="Pfam" id="PF02348">
    <property type="entry name" value="CTP_transf_3"/>
    <property type="match status" value="1"/>
</dbReference>
<name>A0AAE7D970_9BACT</name>
<reference evidence="1 4" key="2">
    <citation type="submission" date="2020-09" db="EMBL/GenBank/DDBJ databases">
        <authorList>
            <person name="Kittiwongwattana C."/>
        </authorList>
    </citation>
    <scope>NUCLEOTIDE SEQUENCE</scope>
    <source>
        <strain evidence="2 4">1303</strain>
        <strain evidence="1">1310</strain>
    </source>
</reference>
<evidence type="ECO:0000313" key="4">
    <source>
        <dbReference type="Proteomes" id="UP000503144"/>
    </source>
</evidence>
<dbReference type="Proteomes" id="UP000503144">
    <property type="component" value="Chromosome"/>
</dbReference>
<dbReference type="EMBL" id="CP051205">
    <property type="protein sequence ID" value="QJB34113.1"/>
    <property type="molecule type" value="Genomic_DNA"/>
</dbReference>
<dbReference type="KEGG" id="coy:HF329_23615"/>
<evidence type="ECO:0000313" key="2">
    <source>
        <dbReference type="EMBL" id="QJB40632.1"/>
    </source>
</evidence>
<dbReference type="Proteomes" id="UP000502421">
    <property type="component" value="Chromosome"/>
</dbReference>
<dbReference type="Gene3D" id="3.90.550.10">
    <property type="entry name" value="Spore Coat Polysaccharide Biosynthesis Protein SpsA, Chain A"/>
    <property type="match status" value="1"/>
</dbReference>
<dbReference type="PANTHER" id="PTHR42866:SF1">
    <property type="entry name" value="SPORE COAT POLYSACCHARIDE BIOSYNTHESIS PROTEIN SPSF"/>
    <property type="match status" value="1"/>
</dbReference>
<dbReference type="EMBL" id="CP051204">
    <property type="protein sequence ID" value="QJB40632.1"/>
    <property type="molecule type" value="Genomic_DNA"/>
</dbReference>
<reference evidence="3 4" key="1">
    <citation type="submission" date="2020-04" db="EMBL/GenBank/DDBJ databases">
        <authorList>
            <person name="Kittiwongwattana C."/>
        </authorList>
    </citation>
    <scope>NUCLEOTIDE SEQUENCE [LARGE SCALE GENOMIC DNA]</scope>
    <source>
        <strain evidence="4">1303</strain>
        <strain evidence="3">1310</strain>
    </source>
</reference>
<evidence type="ECO:0000313" key="1">
    <source>
        <dbReference type="EMBL" id="QJB34113.1"/>
    </source>
</evidence>
<evidence type="ECO:0000313" key="3">
    <source>
        <dbReference type="Proteomes" id="UP000502421"/>
    </source>
</evidence>